<keyword evidence="2" id="KW-1185">Reference proteome</keyword>
<organism evidence="1 2">
    <name type="scientific">Flemingia macrophylla</name>
    <dbReference type="NCBI Taxonomy" id="520843"/>
    <lineage>
        <taxon>Eukaryota</taxon>
        <taxon>Viridiplantae</taxon>
        <taxon>Streptophyta</taxon>
        <taxon>Embryophyta</taxon>
        <taxon>Tracheophyta</taxon>
        <taxon>Spermatophyta</taxon>
        <taxon>Magnoliopsida</taxon>
        <taxon>eudicotyledons</taxon>
        <taxon>Gunneridae</taxon>
        <taxon>Pentapetalae</taxon>
        <taxon>rosids</taxon>
        <taxon>fabids</taxon>
        <taxon>Fabales</taxon>
        <taxon>Fabaceae</taxon>
        <taxon>Papilionoideae</taxon>
        <taxon>50 kb inversion clade</taxon>
        <taxon>NPAAA clade</taxon>
        <taxon>indigoferoid/millettioid clade</taxon>
        <taxon>Phaseoleae</taxon>
        <taxon>Flemingia</taxon>
    </lineage>
</organism>
<evidence type="ECO:0000313" key="1">
    <source>
        <dbReference type="EMBL" id="KAL2320588.1"/>
    </source>
</evidence>
<dbReference type="AlphaFoldDB" id="A0ABD1LAZ5"/>
<evidence type="ECO:0000313" key="2">
    <source>
        <dbReference type="Proteomes" id="UP001603857"/>
    </source>
</evidence>
<gene>
    <name evidence="1" type="ORF">Fmac_029557</name>
</gene>
<sequence>MPLPFPSSTPLPHPVALHLRLPRLSHHFRLPLSPCLAHPLLRPPWPHLLSPHLAHPRLRPPWPHLPSPPLSPHFSPTKQQTLLRLTFLPSPPPEPPSLLPQPQCHHFLPTSHPMRHPFLLTPHPPCHPFFFTLHWLVIKVTPSGDRHGGAEVGLDLLTQRC</sequence>
<reference evidence="1 2" key="1">
    <citation type="submission" date="2024-08" db="EMBL/GenBank/DDBJ databases">
        <title>Insights into the chromosomal genome structure of Flemingia macrophylla.</title>
        <authorList>
            <person name="Ding Y."/>
            <person name="Zhao Y."/>
            <person name="Bi W."/>
            <person name="Wu M."/>
            <person name="Zhao G."/>
            <person name="Gong Y."/>
            <person name="Li W."/>
            <person name="Zhang P."/>
        </authorList>
    </citation>
    <scope>NUCLEOTIDE SEQUENCE [LARGE SCALE GENOMIC DNA]</scope>
    <source>
        <strain evidence="1">DYQJB</strain>
        <tissue evidence="1">Leaf</tissue>
    </source>
</reference>
<protein>
    <submittedName>
        <fullName evidence="1">Uncharacterized protein</fullName>
    </submittedName>
</protein>
<dbReference type="Proteomes" id="UP001603857">
    <property type="component" value="Unassembled WGS sequence"/>
</dbReference>
<accession>A0ABD1LAZ5</accession>
<proteinExistence type="predicted"/>
<dbReference type="EMBL" id="JBGMDY010000010">
    <property type="protein sequence ID" value="KAL2320588.1"/>
    <property type="molecule type" value="Genomic_DNA"/>
</dbReference>
<comment type="caution">
    <text evidence="1">The sequence shown here is derived from an EMBL/GenBank/DDBJ whole genome shotgun (WGS) entry which is preliminary data.</text>
</comment>
<name>A0ABD1LAZ5_9FABA</name>